<accession>A0A9D2QCD1</accession>
<comment type="subcellular location">
    <subcellularLocation>
        <location evidence="1">Membrane</location>
        <topology evidence="1">Multi-pass membrane protein</topology>
    </subcellularLocation>
</comment>
<evidence type="ECO:0000256" key="5">
    <source>
        <dbReference type="ARBA" id="ARBA00022989"/>
    </source>
</evidence>
<comment type="caution">
    <text evidence="9">The sequence shown here is derived from an EMBL/GenBank/DDBJ whole genome shotgun (WGS) entry which is preliminary data.</text>
</comment>
<dbReference type="Proteomes" id="UP000823902">
    <property type="component" value="Unassembled WGS sequence"/>
</dbReference>
<evidence type="ECO:0000256" key="4">
    <source>
        <dbReference type="ARBA" id="ARBA00022692"/>
    </source>
</evidence>
<evidence type="ECO:0000256" key="7">
    <source>
        <dbReference type="SAM" id="Phobius"/>
    </source>
</evidence>
<feature type="transmembrane region" description="Helical" evidence="7">
    <location>
        <begin position="111"/>
        <end position="129"/>
    </location>
</feature>
<protein>
    <submittedName>
        <fullName evidence="9">Sugar transferase</fullName>
    </submittedName>
</protein>
<keyword evidence="5 7" id="KW-1133">Transmembrane helix</keyword>
<reference evidence="9" key="2">
    <citation type="submission" date="2021-04" db="EMBL/GenBank/DDBJ databases">
        <authorList>
            <person name="Gilroy R."/>
        </authorList>
    </citation>
    <scope>NUCLEOTIDE SEQUENCE</scope>
    <source>
        <strain evidence="9">CHK196-7946</strain>
    </source>
</reference>
<dbReference type="GO" id="GO:0016020">
    <property type="term" value="C:membrane"/>
    <property type="evidence" value="ECO:0007669"/>
    <property type="project" value="UniProtKB-SubCell"/>
</dbReference>
<dbReference type="PANTHER" id="PTHR30576">
    <property type="entry name" value="COLANIC BIOSYNTHESIS UDP-GLUCOSE LIPID CARRIER TRANSFERASE"/>
    <property type="match status" value="1"/>
</dbReference>
<evidence type="ECO:0000313" key="10">
    <source>
        <dbReference type="Proteomes" id="UP000823902"/>
    </source>
</evidence>
<feature type="transmembrane region" description="Helical" evidence="7">
    <location>
        <begin position="45"/>
        <end position="63"/>
    </location>
</feature>
<dbReference type="Pfam" id="PF13727">
    <property type="entry name" value="CoA_binding_3"/>
    <property type="match status" value="1"/>
</dbReference>
<feature type="domain" description="Bacterial sugar transferase" evidence="8">
    <location>
        <begin position="277"/>
        <end position="474"/>
    </location>
</feature>
<dbReference type="EMBL" id="DWVY01000042">
    <property type="protein sequence ID" value="HJC74850.1"/>
    <property type="molecule type" value="Genomic_DNA"/>
</dbReference>
<dbReference type="Pfam" id="PF02397">
    <property type="entry name" value="Bac_transf"/>
    <property type="match status" value="1"/>
</dbReference>
<keyword evidence="3 9" id="KW-0808">Transferase</keyword>
<keyword evidence="4 7" id="KW-0812">Transmembrane</keyword>
<dbReference type="AlphaFoldDB" id="A0A9D2QCD1"/>
<dbReference type="InterPro" id="IPR003362">
    <property type="entry name" value="Bact_transf"/>
</dbReference>
<organism evidence="9 10">
    <name type="scientific">Candidatus Mediterraneibacter faecavium</name>
    <dbReference type="NCBI Taxonomy" id="2838668"/>
    <lineage>
        <taxon>Bacteria</taxon>
        <taxon>Bacillati</taxon>
        <taxon>Bacillota</taxon>
        <taxon>Clostridia</taxon>
        <taxon>Lachnospirales</taxon>
        <taxon>Lachnospiraceae</taxon>
        <taxon>Mediterraneibacter</taxon>
    </lineage>
</organism>
<dbReference type="NCBIfam" id="TIGR03025">
    <property type="entry name" value="EPS_sugtrans"/>
    <property type="match status" value="1"/>
</dbReference>
<reference evidence="9" key="1">
    <citation type="journal article" date="2021" name="PeerJ">
        <title>Extensive microbial diversity within the chicken gut microbiome revealed by metagenomics and culture.</title>
        <authorList>
            <person name="Gilroy R."/>
            <person name="Ravi A."/>
            <person name="Getino M."/>
            <person name="Pursley I."/>
            <person name="Horton D.L."/>
            <person name="Alikhan N.F."/>
            <person name="Baker D."/>
            <person name="Gharbi K."/>
            <person name="Hall N."/>
            <person name="Watson M."/>
            <person name="Adriaenssens E.M."/>
            <person name="Foster-Nyarko E."/>
            <person name="Jarju S."/>
            <person name="Secka A."/>
            <person name="Antonio M."/>
            <person name="Oren A."/>
            <person name="Chaudhuri R.R."/>
            <person name="La Ragione R."/>
            <person name="Hildebrand F."/>
            <person name="Pallen M.J."/>
        </authorList>
    </citation>
    <scope>NUCLEOTIDE SEQUENCE</scope>
    <source>
        <strain evidence="9">CHK196-7946</strain>
    </source>
</reference>
<dbReference type="InterPro" id="IPR017475">
    <property type="entry name" value="EPS_sugar_tfrase"/>
</dbReference>
<evidence type="ECO:0000256" key="2">
    <source>
        <dbReference type="ARBA" id="ARBA00006464"/>
    </source>
</evidence>
<feature type="transmembrane region" description="Helical" evidence="7">
    <location>
        <begin position="12"/>
        <end position="33"/>
    </location>
</feature>
<evidence type="ECO:0000256" key="1">
    <source>
        <dbReference type="ARBA" id="ARBA00004141"/>
    </source>
</evidence>
<dbReference type="GO" id="GO:0016780">
    <property type="term" value="F:phosphotransferase activity, for other substituted phosphate groups"/>
    <property type="evidence" value="ECO:0007669"/>
    <property type="project" value="TreeGrafter"/>
</dbReference>
<name>A0A9D2QCD1_9FIRM</name>
<evidence type="ECO:0000256" key="3">
    <source>
        <dbReference type="ARBA" id="ARBA00022679"/>
    </source>
</evidence>
<proteinExistence type="inferred from homology"/>
<sequence>MYSKASSTWLKHWDFILIDLVMFQVAYVISYVMRIGLENPYKIQIYLNIAIIICLADICSAFFTEPYHGIMRRGYYLEFKSTLRHVVLVCVIETCYLFLSKRAGTFSRLSFLWFVVAAVILVYLGRILWKLYLIKHKRLFYDKLKMLLVTTKSESDNVLERVLLNSFNEFEITGISYVDAKPEEGETLRGIPVVCRAGEIPEYIQTRWIDSVFIGVDDKTMVPNGLTETCLDMGLTVHDSLEGMEERTSNQYINRMGGYMVLTSSVRVASSWQVLLKRLMDICGGFVGLFLTGILTIFIGPAIYIASPGPIFFSQIRVGKNGKRFKIYKFRSMYLDAEKRKKDLMDKNEMNGLMFKMEADPRIIGSGPDGMRHGLGWLIRKTSLDEFPQFWNVLKGDMSLVGTRPPTEDEWKQYKPYHRARLAVKPGLTGMWQVSGRSDITDFEEVVKLDMKYVKNWCFGMDIKILFKTVFVVLAGAGSK</sequence>
<evidence type="ECO:0000256" key="6">
    <source>
        <dbReference type="ARBA" id="ARBA00023136"/>
    </source>
</evidence>
<evidence type="ECO:0000313" key="9">
    <source>
        <dbReference type="EMBL" id="HJC74850.1"/>
    </source>
</evidence>
<gene>
    <name evidence="9" type="ORF">H9697_07895</name>
</gene>
<dbReference type="PANTHER" id="PTHR30576:SF10">
    <property type="entry name" value="SLL5057 PROTEIN"/>
    <property type="match status" value="1"/>
</dbReference>
<evidence type="ECO:0000259" key="8">
    <source>
        <dbReference type="Pfam" id="PF02397"/>
    </source>
</evidence>
<feature type="transmembrane region" description="Helical" evidence="7">
    <location>
        <begin position="282"/>
        <end position="306"/>
    </location>
</feature>
<keyword evidence="6 7" id="KW-0472">Membrane</keyword>
<comment type="similarity">
    <text evidence="2">Belongs to the bacterial sugar transferase family.</text>
</comment>